<proteinExistence type="inferred from homology"/>
<dbReference type="PANTHER" id="PTHR43133">
    <property type="entry name" value="RNA POLYMERASE ECF-TYPE SIGMA FACTO"/>
    <property type="match status" value="1"/>
</dbReference>
<evidence type="ECO:0000259" key="6">
    <source>
        <dbReference type="Pfam" id="PF08281"/>
    </source>
</evidence>
<dbReference type="InterPro" id="IPR013325">
    <property type="entry name" value="RNA_pol_sigma_r2"/>
</dbReference>
<dbReference type="RefSeq" id="WP_132211044.1">
    <property type="nucleotide sequence ID" value="NZ_SLWN01000007.1"/>
</dbReference>
<dbReference type="GO" id="GO:0003677">
    <property type="term" value="F:DNA binding"/>
    <property type="evidence" value="ECO:0007669"/>
    <property type="project" value="InterPro"/>
</dbReference>
<comment type="caution">
    <text evidence="7">The sequence shown here is derived from an EMBL/GenBank/DDBJ whole genome shotgun (WGS) entry which is preliminary data.</text>
</comment>
<evidence type="ECO:0000256" key="2">
    <source>
        <dbReference type="ARBA" id="ARBA00023015"/>
    </source>
</evidence>
<protein>
    <submittedName>
        <fullName evidence="7">RNA polymerase sigma-70 factor (ECF subfamily)</fullName>
    </submittedName>
</protein>
<reference evidence="7 8" key="1">
    <citation type="journal article" date="2015" name="Stand. Genomic Sci.">
        <title>Genomic Encyclopedia of Bacterial and Archaeal Type Strains, Phase III: the genomes of soil and plant-associated and newly described type strains.</title>
        <authorList>
            <person name="Whitman W.B."/>
            <person name="Woyke T."/>
            <person name="Klenk H.P."/>
            <person name="Zhou Y."/>
            <person name="Lilburn T.G."/>
            <person name="Beck B.J."/>
            <person name="De Vos P."/>
            <person name="Vandamme P."/>
            <person name="Eisen J.A."/>
            <person name="Garrity G."/>
            <person name="Hugenholtz P."/>
            <person name="Kyrpides N.C."/>
        </authorList>
    </citation>
    <scope>NUCLEOTIDE SEQUENCE [LARGE SCALE GENOMIC DNA]</scope>
    <source>
        <strain evidence="7 8">VKM Ac-2572</strain>
    </source>
</reference>
<evidence type="ECO:0000256" key="3">
    <source>
        <dbReference type="ARBA" id="ARBA00023082"/>
    </source>
</evidence>
<dbReference type="AlphaFoldDB" id="A0A4R2HFU5"/>
<keyword evidence="3" id="KW-0731">Sigma factor</keyword>
<dbReference type="Gene3D" id="1.10.10.10">
    <property type="entry name" value="Winged helix-like DNA-binding domain superfamily/Winged helix DNA-binding domain"/>
    <property type="match status" value="1"/>
</dbReference>
<evidence type="ECO:0000259" key="5">
    <source>
        <dbReference type="Pfam" id="PF04542"/>
    </source>
</evidence>
<dbReference type="PANTHER" id="PTHR43133:SF51">
    <property type="entry name" value="RNA POLYMERASE SIGMA FACTOR"/>
    <property type="match status" value="1"/>
</dbReference>
<keyword evidence="2" id="KW-0805">Transcription regulation</keyword>
<gene>
    <name evidence="7" type="ORF">EV652_107298</name>
</gene>
<sequence>MSESPPDRLVRFENLFTCHHDPVLRYVVRRLDLREDAADLVAETFLVAWRRLDDVPKDQALPWLYGVARRVLANHRRGETRRHGLADKLRDDLRATPAVSEPTFELQYVAEAFRQLSDADRELLSLVAWEGLDTAQLATTLGCSRGTAAVRLHRARRRLERLIDRSTSGRVTAVPARGEHS</sequence>
<dbReference type="InterPro" id="IPR036388">
    <property type="entry name" value="WH-like_DNA-bd_sf"/>
</dbReference>
<dbReference type="Pfam" id="PF04542">
    <property type="entry name" value="Sigma70_r2"/>
    <property type="match status" value="1"/>
</dbReference>
<dbReference type="SUPFAM" id="SSF88946">
    <property type="entry name" value="Sigma2 domain of RNA polymerase sigma factors"/>
    <property type="match status" value="1"/>
</dbReference>
<dbReference type="InterPro" id="IPR007627">
    <property type="entry name" value="RNA_pol_sigma70_r2"/>
</dbReference>
<feature type="domain" description="RNA polymerase sigma-70 region 2" evidence="5">
    <location>
        <begin position="15"/>
        <end position="81"/>
    </location>
</feature>
<dbReference type="Gene3D" id="1.10.1740.10">
    <property type="match status" value="1"/>
</dbReference>
<dbReference type="Proteomes" id="UP000294508">
    <property type="component" value="Unassembled WGS sequence"/>
</dbReference>
<dbReference type="InterPro" id="IPR039425">
    <property type="entry name" value="RNA_pol_sigma-70-like"/>
</dbReference>
<keyword evidence="4" id="KW-0804">Transcription</keyword>
<evidence type="ECO:0000313" key="8">
    <source>
        <dbReference type="Proteomes" id="UP000294508"/>
    </source>
</evidence>
<evidence type="ECO:0000313" key="7">
    <source>
        <dbReference type="EMBL" id="TCO26406.1"/>
    </source>
</evidence>
<organism evidence="7 8">
    <name type="scientific">Kribbella steppae</name>
    <dbReference type="NCBI Taxonomy" id="2512223"/>
    <lineage>
        <taxon>Bacteria</taxon>
        <taxon>Bacillati</taxon>
        <taxon>Actinomycetota</taxon>
        <taxon>Actinomycetes</taxon>
        <taxon>Propionibacteriales</taxon>
        <taxon>Kribbellaceae</taxon>
        <taxon>Kribbella</taxon>
    </lineage>
</organism>
<dbReference type="GO" id="GO:0016987">
    <property type="term" value="F:sigma factor activity"/>
    <property type="evidence" value="ECO:0007669"/>
    <property type="project" value="UniProtKB-KW"/>
</dbReference>
<comment type="similarity">
    <text evidence="1">Belongs to the sigma-70 factor family. ECF subfamily.</text>
</comment>
<accession>A0A4R2HFU5</accession>
<dbReference type="OrthoDB" id="4184921at2"/>
<evidence type="ECO:0000256" key="4">
    <source>
        <dbReference type="ARBA" id="ARBA00023163"/>
    </source>
</evidence>
<dbReference type="GO" id="GO:0006352">
    <property type="term" value="P:DNA-templated transcription initiation"/>
    <property type="evidence" value="ECO:0007669"/>
    <property type="project" value="InterPro"/>
</dbReference>
<keyword evidence="8" id="KW-1185">Reference proteome</keyword>
<dbReference type="Pfam" id="PF08281">
    <property type="entry name" value="Sigma70_r4_2"/>
    <property type="match status" value="1"/>
</dbReference>
<feature type="domain" description="RNA polymerase sigma factor 70 region 4 type 2" evidence="6">
    <location>
        <begin position="107"/>
        <end position="159"/>
    </location>
</feature>
<dbReference type="EMBL" id="SLWN01000007">
    <property type="protein sequence ID" value="TCO26406.1"/>
    <property type="molecule type" value="Genomic_DNA"/>
</dbReference>
<dbReference type="InterPro" id="IPR013324">
    <property type="entry name" value="RNA_pol_sigma_r3/r4-like"/>
</dbReference>
<dbReference type="InterPro" id="IPR014284">
    <property type="entry name" value="RNA_pol_sigma-70_dom"/>
</dbReference>
<name>A0A4R2HFU5_9ACTN</name>
<dbReference type="NCBIfam" id="TIGR02937">
    <property type="entry name" value="sigma70-ECF"/>
    <property type="match status" value="1"/>
</dbReference>
<dbReference type="InterPro" id="IPR013249">
    <property type="entry name" value="RNA_pol_sigma70_r4_t2"/>
</dbReference>
<evidence type="ECO:0000256" key="1">
    <source>
        <dbReference type="ARBA" id="ARBA00010641"/>
    </source>
</evidence>
<dbReference type="SUPFAM" id="SSF88659">
    <property type="entry name" value="Sigma3 and sigma4 domains of RNA polymerase sigma factors"/>
    <property type="match status" value="1"/>
</dbReference>